<protein>
    <recommendedName>
        <fullName evidence="5">OmpR/PhoB-type domain-containing protein</fullName>
    </recommendedName>
</protein>
<feature type="domain" description="OmpR/PhoB-type" evidence="5">
    <location>
        <begin position="1"/>
        <end position="91"/>
    </location>
</feature>
<organism evidence="6 7">
    <name type="scientific">Paenibacillus glycanilyticus</name>
    <dbReference type="NCBI Taxonomy" id="126569"/>
    <lineage>
        <taxon>Bacteria</taxon>
        <taxon>Bacillati</taxon>
        <taxon>Bacillota</taxon>
        <taxon>Bacilli</taxon>
        <taxon>Bacillales</taxon>
        <taxon>Paenibacillaceae</taxon>
        <taxon>Paenibacillus</taxon>
    </lineage>
</organism>
<dbReference type="Pfam" id="PF00486">
    <property type="entry name" value="Trans_reg_C"/>
    <property type="match status" value="1"/>
</dbReference>
<evidence type="ECO:0000256" key="4">
    <source>
        <dbReference type="PROSITE-ProRule" id="PRU01091"/>
    </source>
</evidence>
<evidence type="ECO:0000313" key="7">
    <source>
        <dbReference type="Proteomes" id="UP001285921"/>
    </source>
</evidence>
<reference evidence="6 7" key="1">
    <citation type="submission" date="2023-05" db="EMBL/GenBank/DDBJ databases">
        <title>Draft genome of Paenibacillus sp. CCS26.</title>
        <authorList>
            <person name="Akita H."/>
            <person name="Shinto Y."/>
            <person name="Kimura Z."/>
        </authorList>
    </citation>
    <scope>NUCLEOTIDE SEQUENCE [LARGE SCALE GENOMIC DNA]</scope>
    <source>
        <strain evidence="6 7">CCS26</strain>
    </source>
</reference>
<dbReference type="EMBL" id="BTCL01000023">
    <property type="protein sequence ID" value="GMK47844.1"/>
    <property type="molecule type" value="Genomic_DNA"/>
</dbReference>
<keyword evidence="3" id="KW-0804">Transcription</keyword>
<dbReference type="InterPro" id="IPR016032">
    <property type="entry name" value="Sig_transdc_resp-reg_C-effctor"/>
</dbReference>
<feature type="DNA-binding region" description="OmpR/PhoB-type" evidence="4">
    <location>
        <begin position="1"/>
        <end position="91"/>
    </location>
</feature>
<accession>A0ABQ6NSS6</accession>
<dbReference type="SMART" id="SM00862">
    <property type="entry name" value="Trans_reg_C"/>
    <property type="match status" value="1"/>
</dbReference>
<sequence length="379" mass="44037">MIHFNPDTYQVAYAGERVSFLPKEFALFRFLYEHAGRSFTREALLDAVWPMEAPTDRTVDDHIYRVRRKLAGWSHLVRVETVRGQGYKLVRRAPESNVNPLSFDEQFAVDVKRLFSRYHSLGMGAAMQLLSENRELLSLPGDPYNDAYLRFIRGDFEWLLTADGVSLWQKLTYAVYIHSIIQPEPAATLPYIEKLLAQDNANALAWRYDLQLSLVLLYTEVGKPDLAREGLETIRQEIEGLDSPSFTALFLLKETYLAIWTGKLEAADAKLRECDELLLRHPIKRERGAYLVAMAMLLYRRSSIPAARLALDEGLETLRHTEFLPHLLFSLSTLLRFLAIHQCDETYRLAYQRQWDQLAVRYRFEELLPQTEQLLKKHL</sequence>
<dbReference type="Gene3D" id="1.10.10.10">
    <property type="entry name" value="Winged helix-like DNA-binding domain superfamily/Winged helix DNA-binding domain"/>
    <property type="match status" value="1"/>
</dbReference>
<name>A0ABQ6NSS6_9BACL</name>
<proteinExistence type="predicted"/>
<keyword evidence="1" id="KW-0805">Transcription regulation</keyword>
<dbReference type="Proteomes" id="UP001285921">
    <property type="component" value="Unassembled WGS sequence"/>
</dbReference>
<dbReference type="InterPro" id="IPR001867">
    <property type="entry name" value="OmpR/PhoB-type_DNA-bd"/>
</dbReference>
<dbReference type="SUPFAM" id="SSF46894">
    <property type="entry name" value="C-terminal effector domain of the bipartite response regulators"/>
    <property type="match status" value="1"/>
</dbReference>
<dbReference type="PROSITE" id="PS51755">
    <property type="entry name" value="OMPR_PHOB"/>
    <property type="match status" value="1"/>
</dbReference>
<dbReference type="CDD" id="cd00383">
    <property type="entry name" value="trans_reg_C"/>
    <property type="match status" value="1"/>
</dbReference>
<comment type="caution">
    <text evidence="6">The sequence shown here is derived from an EMBL/GenBank/DDBJ whole genome shotgun (WGS) entry which is preliminary data.</text>
</comment>
<evidence type="ECO:0000256" key="1">
    <source>
        <dbReference type="ARBA" id="ARBA00023015"/>
    </source>
</evidence>
<keyword evidence="2 4" id="KW-0238">DNA-binding</keyword>
<gene>
    <name evidence="6" type="ORF">PghCCS26_49740</name>
</gene>
<dbReference type="RefSeq" id="WP_317981699.1">
    <property type="nucleotide sequence ID" value="NZ_BTCL01000023.1"/>
</dbReference>
<evidence type="ECO:0000256" key="2">
    <source>
        <dbReference type="ARBA" id="ARBA00023125"/>
    </source>
</evidence>
<dbReference type="InterPro" id="IPR036388">
    <property type="entry name" value="WH-like_DNA-bd_sf"/>
</dbReference>
<evidence type="ECO:0000259" key="5">
    <source>
        <dbReference type="PROSITE" id="PS51755"/>
    </source>
</evidence>
<evidence type="ECO:0000313" key="6">
    <source>
        <dbReference type="EMBL" id="GMK47844.1"/>
    </source>
</evidence>
<keyword evidence="7" id="KW-1185">Reference proteome</keyword>
<evidence type="ECO:0000256" key="3">
    <source>
        <dbReference type="ARBA" id="ARBA00023163"/>
    </source>
</evidence>